<dbReference type="GO" id="GO:0003723">
    <property type="term" value="F:RNA binding"/>
    <property type="evidence" value="ECO:0007669"/>
    <property type="project" value="UniProtKB-KW"/>
</dbReference>
<gene>
    <name evidence="10" type="primary">Anb1</name>
</gene>
<dbReference type="InterPro" id="IPR048670">
    <property type="entry name" value="IF5A-like_N"/>
</dbReference>
<dbReference type="GO" id="GO:0043022">
    <property type="term" value="F:ribosome binding"/>
    <property type="evidence" value="ECO:0007669"/>
    <property type="project" value="UniProtKB-UniRule"/>
</dbReference>
<organism evidence="10">
    <name type="scientific">Rhodotorula mucilaginosa</name>
    <name type="common">Yeast</name>
    <name type="synonym">Rhodotorula rubra</name>
    <dbReference type="NCBI Taxonomy" id="5537"/>
    <lineage>
        <taxon>Eukaryota</taxon>
        <taxon>Fungi</taxon>
        <taxon>Dikarya</taxon>
        <taxon>Basidiomycota</taxon>
        <taxon>Pucciniomycotina</taxon>
        <taxon>Microbotryomycetes</taxon>
        <taxon>Sporidiobolales</taxon>
        <taxon>Sporidiobolaceae</taxon>
        <taxon>Rhodotorula</taxon>
    </lineage>
</organism>
<dbReference type="SMART" id="SM01376">
    <property type="entry name" value="eIF-5a"/>
    <property type="match status" value="1"/>
</dbReference>
<dbReference type="InterPro" id="IPR012340">
    <property type="entry name" value="NA-bd_OB-fold"/>
</dbReference>
<evidence type="ECO:0000256" key="8">
    <source>
        <dbReference type="RuleBase" id="RU362005"/>
    </source>
</evidence>
<dbReference type="Pfam" id="PF01287">
    <property type="entry name" value="eIF-5a"/>
    <property type="match status" value="1"/>
</dbReference>
<sequence>MSENDEQHEQTFESASAGASLTFPMQCSALRKNGHVVIKGRPCKIIDMSTSKTGKHGHAKVHLVATDIFTGKKLEDLSPSTHNMDVPNVVRNEYTLMNIDDGFLNLLTADGGEKNDVKVPDNEIGQEIQKAFDDGVDIAVTVTSAMGEEHCLAWKPAPQ</sequence>
<comment type="PTM">
    <text evidence="8">eIF-5A seems to be the only eukaryotic protein to have a hypusine residue which is a post-translational modification of a lysine by the addition of a butylamino group.</text>
</comment>
<dbReference type="PIRSF" id="PIRSF003025">
    <property type="entry name" value="eIF5A"/>
    <property type="match status" value="1"/>
</dbReference>
<dbReference type="SUPFAM" id="SSF50249">
    <property type="entry name" value="Nucleic acid-binding proteins"/>
    <property type="match status" value="1"/>
</dbReference>
<evidence type="ECO:0000256" key="1">
    <source>
        <dbReference type="ARBA" id="ARBA00004496"/>
    </source>
</evidence>
<dbReference type="GO" id="GO:0045905">
    <property type="term" value="P:positive regulation of translational termination"/>
    <property type="evidence" value="ECO:0007669"/>
    <property type="project" value="UniProtKB-UniRule"/>
</dbReference>
<dbReference type="AlphaFoldDB" id="F8SL23"/>
<keyword evidence="7 8" id="KW-0385">Hypusine</keyword>
<dbReference type="InterPro" id="IPR001884">
    <property type="entry name" value="IF5A-like"/>
</dbReference>
<dbReference type="CDD" id="cd04468">
    <property type="entry name" value="S1_eIF5A"/>
    <property type="match status" value="1"/>
</dbReference>
<comment type="subcellular location">
    <subcellularLocation>
        <location evidence="1">Cytoplasm</location>
    </subcellularLocation>
</comment>
<dbReference type="FunFam" id="2.40.50.140:FF:000034">
    <property type="entry name" value="Eukaryotic translation initiation factor 5A"/>
    <property type="match status" value="1"/>
</dbReference>
<dbReference type="InterPro" id="IPR020189">
    <property type="entry name" value="IF5A_C"/>
</dbReference>
<dbReference type="GO" id="GO:0003743">
    <property type="term" value="F:translation initiation factor activity"/>
    <property type="evidence" value="ECO:0007669"/>
    <property type="project" value="UniProtKB-KW"/>
</dbReference>
<evidence type="ECO:0000256" key="3">
    <source>
        <dbReference type="ARBA" id="ARBA00022490"/>
    </source>
</evidence>
<evidence type="ECO:0000256" key="2">
    <source>
        <dbReference type="ARBA" id="ARBA00006016"/>
    </source>
</evidence>
<protein>
    <recommendedName>
        <fullName evidence="8">Eukaryotic translation initiation factor 5A</fullName>
        <shortName evidence="8">eIF-5A</shortName>
    </recommendedName>
</protein>
<dbReference type="Gene3D" id="2.40.50.140">
    <property type="entry name" value="Nucleic acid-binding proteins"/>
    <property type="match status" value="1"/>
</dbReference>
<keyword evidence="4" id="KW-0251">Elongation factor</keyword>
<comment type="function">
    <text evidence="8">Translation factor that promotes translation elongation and termination, particularly upon ribosome stalling at specific amino acid sequence contexts. Binds between the exit (E) and peptidyl (P) site of the ribosome and promotes rescue of stalled ribosome: specifically required for efficient translation of polyproline-containing peptides as well as other motifs that stall the ribosome. Acts as ribosome quality control (RQC) cofactor by joining the RQC complex to facilitate peptidyl transfer during CAT tailing step.</text>
</comment>
<keyword evidence="6 8" id="KW-0648">Protein biosynthesis</keyword>
<evidence type="ECO:0000256" key="4">
    <source>
        <dbReference type="ARBA" id="ARBA00022768"/>
    </source>
</evidence>
<dbReference type="PROSITE" id="PS00302">
    <property type="entry name" value="IF5A_HYPUSINE"/>
    <property type="match status" value="1"/>
</dbReference>
<evidence type="ECO:0000313" key="10">
    <source>
        <dbReference type="EMBL" id="AEH50080.1"/>
    </source>
</evidence>
<accession>F8SL23</accession>
<dbReference type="GO" id="GO:0003746">
    <property type="term" value="F:translation elongation factor activity"/>
    <property type="evidence" value="ECO:0007669"/>
    <property type="project" value="UniProtKB-UniRule"/>
</dbReference>
<keyword evidence="10" id="KW-0396">Initiation factor</keyword>
<evidence type="ECO:0000259" key="9">
    <source>
        <dbReference type="SMART" id="SM01376"/>
    </source>
</evidence>
<dbReference type="InterPro" id="IPR014722">
    <property type="entry name" value="Rib_uL2_dom2"/>
</dbReference>
<dbReference type="EMBL" id="HQ645108">
    <property type="protein sequence ID" value="AEH50080.1"/>
    <property type="molecule type" value="mRNA"/>
</dbReference>
<dbReference type="GO" id="GO:0006452">
    <property type="term" value="P:translational frameshifting"/>
    <property type="evidence" value="ECO:0007669"/>
    <property type="project" value="UniProtKB-ARBA"/>
</dbReference>
<dbReference type="InterPro" id="IPR008991">
    <property type="entry name" value="Translation_prot_SH3-like_sf"/>
</dbReference>
<dbReference type="Pfam" id="PF21485">
    <property type="entry name" value="IF5A-like_N"/>
    <property type="match status" value="1"/>
</dbReference>
<keyword evidence="5" id="KW-0694">RNA-binding</keyword>
<feature type="domain" description="Translation initiation factor 5A C-terminal" evidence="9">
    <location>
        <begin position="88"/>
        <end position="155"/>
    </location>
</feature>
<dbReference type="InterPro" id="IPR019769">
    <property type="entry name" value="Trans_elong_IF5A_hypusine_site"/>
</dbReference>
<reference evidence="10" key="1">
    <citation type="journal article" date="2012" name="Bioresour. Technol.">
        <title>Genetic resources of extremotolerant fungi: a method for identification of genes conferring stress tolerance.</title>
        <authorList>
            <person name="Gostincar C."/>
            <person name="Gunde-Cimerman N."/>
            <person name="Turk M."/>
        </authorList>
    </citation>
    <scope>NUCLEOTIDE SEQUENCE</scope>
    <source>
        <strain evidence="10">EXF-1630</strain>
    </source>
</reference>
<dbReference type="GO" id="GO:0005737">
    <property type="term" value="C:cytoplasm"/>
    <property type="evidence" value="ECO:0007669"/>
    <property type="project" value="UniProtKB-SubCell"/>
</dbReference>
<dbReference type="FunFam" id="2.30.30.30:FF:000007">
    <property type="entry name" value="Eukaryotic translation initiation factor 5A"/>
    <property type="match status" value="1"/>
</dbReference>
<dbReference type="SUPFAM" id="SSF50104">
    <property type="entry name" value="Translation proteins SH3-like domain"/>
    <property type="match status" value="1"/>
</dbReference>
<dbReference type="NCBIfam" id="TIGR00037">
    <property type="entry name" value="eIF_5A"/>
    <property type="match status" value="1"/>
</dbReference>
<evidence type="ECO:0000256" key="7">
    <source>
        <dbReference type="ARBA" id="ARBA00023071"/>
    </source>
</evidence>
<evidence type="ECO:0000256" key="5">
    <source>
        <dbReference type="ARBA" id="ARBA00022884"/>
    </source>
</evidence>
<dbReference type="Gene3D" id="2.30.30.30">
    <property type="match status" value="1"/>
</dbReference>
<keyword evidence="3" id="KW-0963">Cytoplasm</keyword>
<name>F8SL23_RHOMI</name>
<dbReference type="PANTHER" id="PTHR11673">
    <property type="entry name" value="TRANSLATION INITIATION FACTOR 5A FAMILY MEMBER"/>
    <property type="match status" value="1"/>
</dbReference>
<proteinExistence type="evidence at transcript level"/>
<evidence type="ECO:0000256" key="6">
    <source>
        <dbReference type="ARBA" id="ARBA00022917"/>
    </source>
</evidence>
<dbReference type="GO" id="GO:0045901">
    <property type="term" value="P:positive regulation of translational elongation"/>
    <property type="evidence" value="ECO:0007669"/>
    <property type="project" value="UniProtKB-UniRule"/>
</dbReference>
<comment type="similarity">
    <text evidence="2 8">Belongs to the eIF-5A family.</text>
</comment>